<protein>
    <recommendedName>
        <fullName evidence="3">Major Facilitator Superfamily protein</fullName>
    </recommendedName>
</protein>
<dbReference type="EMBL" id="FONR01000021">
    <property type="protein sequence ID" value="SFG45675.1"/>
    <property type="molecule type" value="Genomic_DNA"/>
</dbReference>
<dbReference type="PANTHER" id="PTHR23534">
    <property type="entry name" value="MFS PERMEASE"/>
    <property type="match status" value="1"/>
</dbReference>
<dbReference type="PANTHER" id="PTHR23534:SF1">
    <property type="entry name" value="MAJOR FACILITATOR SUPERFAMILY PROTEIN"/>
    <property type="match status" value="1"/>
</dbReference>
<gene>
    <name evidence="1" type="ORF">SAMN02787118_12128</name>
</gene>
<dbReference type="InterPro" id="IPR036259">
    <property type="entry name" value="MFS_trans_sf"/>
</dbReference>
<evidence type="ECO:0008006" key="3">
    <source>
        <dbReference type="Google" id="ProtNLM"/>
    </source>
</evidence>
<name>A0A1I2RYA5_9ACTN</name>
<proteinExistence type="predicted"/>
<organism evidence="1 2">
    <name type="scientific">Streptomyces mirabilis</name>
    <dbReference type="NCBI Taxonomy" id="68239"/>
    <lineage>
        <taxon>Bacteria</taxon>
        <taxon>Bacillati</taxon>
        <taxon>Actinomycetota</taxon>
        <taxon>Actinomycetes</taxon>
        <taxon>Kitasatosporales</taxon>
        <taxon>Streptomycetaceae</taxon>
        <taxon>Streptomyces</taxon>
    </lineage>
</organism>
<dbReference type="AlphaFoldDB" id="A0A1I2RYA5"/>
<evidence type="ECO:0000313" key="1">
    <source>
        <dbReference type="EMBL" id="SFG45675.1"/>
    </source>
</evidence>
<dbReference type="Proteomes" id="UP000181942">
    <property type="component" value="Unassembled WGS sequence"/>
</dbReference>
<evidence type="ECO:0000313" key="2">
    <source>
        <dbReference type="Proteomes" id="UP000181942"/>
    </source>
</evidence>
<sequence length="118" mass="11863">MSVLPSPLTGWLVDRYGRTPIAAASGLTLLATGIKSPPPRRLPRLGWNLGLVSGTAMITDAVPLATRAKNQGMADVSIAIAGATGGFSSGLVVSASGYPVLALTGGIRSPSSPRSPPV</sequence>
<dbReference type="SUPFAM" id="SSF103473">
    <property type="entry name" value="MFS general substrate transporter"/>
    <property type="match status" value="1"/>
</dbReference>
<accession>A0A1I2RYA5</accession>
<reference evidence="1 2" key="1">
    <citation type="submission" date="2016-10" db="EMBL/GenBank/DDBJ databases">
        <authorList>
            <person name="de Groot N.N."/>
        </authorList>
    </citation>
    <scope>NUCLEOTIDE SEQUENCE [LARGE SCALE GENOMIC DNA]</scope>
    <source>
        <strain evidence="1 2">OK461</strain>
    </source>
</reference>